<dbReference type="Proteomes" id="UP000034054">
    <property type="component" value="Unassembled WGS sequence"/>
</dbReference>
<sequence>MIYLIGGAPRTGKSIISTLLMRQLFVSWLSTDVLRTIINDATPSEERAANTISN</sequence>
<reference evidence="1 2" key="1">
    <citation type="journal article" date="2015" name="Nature">
        <title>rRNA introns, odd ribosomes, and small enigmatic genomes across a large radiation of phyla.</title>
        <authorList>
            <person name="Brown C.T."/>
            <person name="Hug L.A."/>
            <person name="Thomas B.C."/>
            <person name="Sharon I."/>
            <person name="Castelle C.J."/>
            <person name="Singh A."/>
            <person name="Wilkins M.J."/>
            <person name="Williams K.H."/>
            <person name="Banfield J.F."/>
        </authorList>
    </citation>
    <scope>NUCLEOTIDE SEQUENCE [LARGE SCALE GENOMIC DNA]</scope>
</reference>
<proteinExistence type="predicted"/>
<dbReference type="InterPro" id="IPR027417">
    <property type="entry name" value="P-loop_NTPase"/>
</dbReference>
<comment type="caution">
    <text evidence="1">The sequence shown here is derived from an EMBL/GenBank/DDBJ whole genome shotgun (WGS) entry which is preliminary data.</text>
</comment>
<dbReference type="Gene3D" id="3.40.50.300">
    <property type="entry name" value="P-loop containing nucleotide triphosphate hydrolases"/>
    <property type="match status" value="1"/>
</dbReference>
<protein>
    <submittedName>
        <fullName evidence="1">Uncharacterized protein</fullName>
    </submittedName>
</protein>
<evidence type="ECO:0000313" key="1">
    <source>
        <dbReference type="EMBL" id="KKW32707.1"/>
    </source>
</evidence>
<name>A0A0G1ZWH4_9BACT</name>
<accession>A0A0G1ZWH4</accession>
<dbReference type="AlphaFoldDB" id="A0A0G1ZWH4"/>
<dbReference type="EMBL" id="LCRH01000019">
    <property type="protein sequence ID" value="KKW32707.1"/>
    <property type="molecule type" value="Genomic_DNA"/>
</dbReference>
<gene>
    <name evidence="1" type="ORF">UY76_C0019G0017</name>
</gene>
<organism evidence="1 2">
    <name type="scientific">Candidatus Uhrbacteria bacterium GW2011_GWA2_52_8d</name>
    <dbReference type="NCBI Taxonomy" id="1618979"/>
    <lineage>
        <taxon>Bacteria</taxon>
        <taxon>Candidatus Uhriibacteriota</taxon>
    </lineage>
</organism>
<evidence type="ECO:0000313" key="2">
    <source>
        <dbReference type="Proteomes" id="UP000034054"/>
    </source>
</evidence>